<dbReference type="CDD" id="cd19071">
    <property type="entry name" value="AKR_AKR1-5-like"/>
    <property type="match status" value="1"/>
</dbReference>
<dbReference type="Pfam" id="PF00023">
    <property type="entry name" value="Ank"/>
    <property type="match status" value="1"/>
</dbReference>
<comment type="caution">
    <text evidence="7">The sequence shown here is derived from an EMBL/GenBank/DDBJ whole genome shotgun (WGS) entry which is preliminary data.</text>
</comment>
<dbReference type="PRINTS" id="PR01415">
    <property type="entry name" value="ANKYRIN"/>
</dbReference>
<dbReference type="OrthoDB" id="416253at2759"/>
<dbReference type="InterPro" id="IPR051165">
    <property type="entry name" value="Multifunctional_ANK_Repeat"/>
</dbReference>
<proteinExistence type="predicted"/>
<feature type="repeat" description="ANK" evidence="4">
    <location>
        <begin position="296"/>
        <end position="328"/>
    </location>
</feature>
<dbReference type="Gene3D" id="3.20.20.100">
    <property type="entry name" value="NADP-dependent oxidoreductase domain"/>
    <property type="match status" value="1"/>
</dbReference>
<evidence type="ECO:0000259" key="6">
    <source>
        <dbReference type="Pfam" id="PF00248"/>
    </source>
</evidence>
<organism evidence="7 8">
    <name type="scientific">Symbiodinium microadriaticum</name>
    <name type="common">Dinoflagellate</name>
    <name type="synonym">Zooxanthella microadriatica</name>
    <dbReference type="NCBI Taxonomy" id="2951"/>
    <lineage>
        <taxon>Eukaryota</taxon>
        <taxon>Sar</taxon>
        <taxon>Alveolata</taxon>
        <taxon>Dinophyceae</taxon>
        <taxon>Suessiales</taxon>
        <taxon>Symbiodiniaceae</taxon>
        <taxon>Symbiodinium</taxon>
    </lineage>
</organism>
<name>A0A1Q9EUD1_SYMMI</name>
<feature type="region of interest" description="Disordered" evidence="5">
    <location>
        <begin position="612"/>
        <end position="631"/>
    </location>
</feature>
<feature type="compositionally biased region" description="Low complexity" evidence="5">
    <location>
        <begin position="664"/>
        <end position="673"/>
    </location>
</feature>
<dbReference type="PANTHER" id="PTHR24123:SF33">
    <property type="entry name" value="PROTEIN HOS4"/>
    <property type="match status" value="1"/>
</dbReference>
<dbReference type="PROSITE" id="PS00063">
    <property type="entry name" value="ALDOKETO_REDUCTASE_3"/>
    <property type="match status" value="1"/>
</dbReference>
<dbReference type="InterPro" id="IPR018170">
    <property type="entry name" value="Aldo/ket_reductase_CS"/>
</dbReference>
<accession>A0A1Q9EUD1</accession>
<feature type="repeat" description="ANK" evidence="4">
    <location>
        <begin position="428"/>
        <end position="460"/>
    </location>
</feature>
<feature type="repeat" description="ANK" evidence="4">
    <location>
        <begin position="329"/>
        <end position="361"/>
    </location>
</feature>
<feature type="repeat" description="ANK" evidence="4">
    <location>
        <begin position="140"/>
        <end position="161"/>
    </location>
</feature>
<dbReference type="SUPFAM" id="SSF51430">
    <property type="entry name" value="NAD(P)-linked oxidoreductase"/>
    <property type="match status" value="1"/>
</dbReference>
<sequence length="980" mass="105694">MLRVWKVSGEELARVPVAELSDASELKRYLRVKNNLPICLQELLHNGALLQDDAKLFPSMDVQLILSSLALRGTEASLELLEAAEAGEVEAMRLLIDADVDGDLLGQHMATALIAGASEGHVEVVRFLIEAGVATETEWHGETALSGASSEGHVEVVRLLLPTMDVQFCATALINASSAGHVEVVRLLLQSSADVDCQHSETALSAASSEGHVDVARLLLEARADVNLSNQHGETALVAASFEGKVDVVRLLLEAGAHVDFQHGNTPLMAASSQGHLEVVRLLLAAGGASSVKTRHGDTTLMAASSEGHVEVARLLVEAKVGLDLSNQDGQTALTVASSKGHDRVVQVLLEAGAATDLADFSGETALVAAASRGNVEIVRLLLEARACTDFWDEPRDTALTVASTVGHPKVVRLLLQAGAATDAVDEQGDTALINAATEGHIEVVRLLLRAGAHAGHTNQQQDRAIIAASSKGHFEIGRLIFESRLRQDLILTEHQDLTDQHGDTEKQEAVAMVMVLMHDRRERNCDVLRWRLAADWRSTLRFVENGFTMWGRQGAVGGNDKRFGLDAAASELKGASLKFPQGSESLGLEGSLWWSLSATCYLSLPPQPTSGSALQASEAMKRGPENQNDKQAKLSRFFQSKPAPSDASALTVPELERAMPQAPSSSPPSSHSGAPWTLVERPGQAKSAVDAVALKNGVKMPVLGFGTYRLGRQVAISVVLNALRAGYRLIDTAQVYDQGHTERAVGEALRQSGLKRSEVFLTTKVWRSCHGYESTLRACSQSLKRLQVSYVDLYLVHWPGPQPSSSASWTPEQRRETWRALEKLLQEGKAKAIGVCNYSMRHLKELFENCKVRPMVNQVEFHPLLVQAELLEFCEQEGLAFQAFASLGSGDSRRARDFFALSGVQAAARAHGATPAAVLLRWATQKGCHIIPKSSDPGRMKQNAAIFGFHLTDEELEAIDAAHVNARLTWGGTDPDRIG</sequence>
<evidence type="ECO:0000256" key="5">
    <source>
        <dbReference type="SAM" id="MobiDB-lite"/>
    </source>
</evidence>
<dbReference type="SMART" id="SM00248">
    <property type="entry name" value="ANK"/>
    <property type="match status" value="11"/>
</dbReference>
<dbReference type="CDD" id="cd17039">
    <property type="entry name" value="Ubl_ubiquitin_like"/>
    <property type="match status" value="1"/>
</dbReference>
<evidence type="ECO:0000256" key="4">
    <source>
        <dbReference type="PROSITE-ProRule" id="PRU00023"/>
    </source>
</evidence>
<dbReference type="GO" id="GO:0016616">
    <property type="term" value="F:oxidoreductase activity, acting on the CH-OH group of donors, NAD or NADP as acceptor"/>
    <property type="evidence" value="ECO:0007669"/>
    <property type="project" value="UniProtKB-ARBA"/>
</dbReference>
<feature type="repeat" description="ANK" evidence="4">
    <location>
        <begin position="232"/>
        <end position="264"/>
    </location>
</feature>
<dbReference type="Pfam" id="PF00248">
    <property type="entry name" value="Aldo_ket_red"/>
    <property type="match status" value="1"/>
</dbReference>
<keyword evidence="2" id="KW-0560">Oxidoreductase</keyword>
<dbReference type="Pfam" id="PF13637">
    <property type="entry name" value="Ank_4"/>
    <property type="match status" value="1"/>
</dbReference>
<feature type="repeat" description="ANK" evidence="4">
    <location>
        <begin position="395"/>
        <end position="427"/>
    </location>
</feature>
<evidence type="ECO:0000313" key="7">
    <source>
        <dbReference type="EMBL" id="OLQ11020.1"/>
    </source>
</evidence>
<dbReference type="InterPro" id="IPR036770">
    <property type="entry name" value="Ankyrin_rpt-contain_sf"/>
</dbReference>
<feature type="repeat" description="ANK" evidence="4">
    <location>
        <begin position="263"/>
        <end position="295"/>
    </location>
</feature>
<dbReference type="InterPro" id="IPR036812">
    <property type="entry name" value="NAD(P)_OxRdtase_dom_sf"/>
</dbReference>
<evidence type="ECO:0000256" key="3">
    <source>
        <dbReference type="ARBA" id="ARBA00023043"/>
    </source>
</evidence>
<dbReference type="InterPro" id="IPR002110">
    <property type="entry name" value="Ankyrin_rpt"/>
</dbReference>
<dbReference type="PROSITE" id="PS50088">
    <property type="entry name" value="ANK_REPEAT"/>
    <property type="match status" value="10"/>
</dbReference>
<feature type="repeat" description="ANK" evidence="4">
    <location>
        <begin position="199"/>
        <end position="231"/>
    </location>
</feature>
<dbReference type="InterPro" id="IPR020471">
    <property type="entry name" value="AKR"/>
</dbReference>
<keyword evidence="3 4" id="KW-0040">ANK repeat</keyword>
<dbReference type="PROSITE" id="PS50297">
    <property type="entry name" value="ANK_REP_REGION"/>
    <property type="match status" value="10"/>
</dbReference>
<dbReference type="EMBL" id="LSRX01000067">
    <property type="protein sequence ID" value="OLQ11020.1"/>
    <property type="molecule type" value="Genomic_DNA"/>
</dbReference>
<protein>
    <submittedName>
        <fullName evidence="7">Prostaglandin F synthase</fullName>
    </submittedName>
</protein>
<dbReference type="PRINTS" id="PR00069">
    <property type="entry name" value="ALDKETRDTASE"/>
</dbReference>
<reference evidence="7 8" key="1">
    <citation type="submission" date="2016-02" db="EMBL/GenBank/DDBJ databases">
        <title>Genome analysis of coral dinoflagellate symbionts highlights evolutionary adaptations to a symbiotic lifestyle.</title>
        <authorList>
            <person name="Aranda M."/>
            <person name="Li Y."/>
            <person name="Liew Y.J."/>
            <person name="Baumgarten S."/>
            <person name="Simakov O."/>
            <person name="Wilson M."/>
            <person name="Piel J."/>
            <person name="Ashoor H."/>
            <person name="Bougouffa S."/>
            <person name="Bajic V.B."/>
            <person name="Ryu T."/>
            <person name="Ravasi T."/>
            <person name="Bayer T."/>
            <person name="Micklem G."/>
            <person name="Kim H."/>
            <person name="Bhak J."/>
            <person name="Lajeunesse T.C."/>
            <person name="Voolstra C.R."/>
        </authorList>
    </citation>
    <scope>NUCLEOTIDE SEQUENCE [LARGE SCALE GENOMIC DNA]</scope>
    <source>
        <strain evidence="7 8">CCMP2467</strain>
    </source>
</reference>
<dbReference type="PANTHER" id="PTHR24123">
    <property type="entry name" value="ANKYRIN REPEAT-CONTAINING"/>
    <property type="match status" value="1"/>
</dbReference>
<dbReference type="InterPro" id="IPR023210">
    <property type="entry name" value="NADP_OxRdtase_dom"/>
</dbReference>
<gene>
    <name evidence="7" type="ORF">AK812_SmicGene5246</name>
</gene>
<feature type="region of interest" description="Disordered" evidence="5">
    <location>
        <begin position="658"/>
        <end position="678"/>
    </location>
</feature>
<evidence type="ECO:0000313" key="8">
    <source>
        <dbReference type="Proteomes" id="UP000186817"/>
    </source>
</evidence>
<dbReference type="Pfam" id="PF12796">
    <property type="entry name" value="Ank_2"/>
    <property type="match status" value="4"/>
</dbReference>
<feature type="compositionally biased region" description="Basic and acidic residues" evidence="5">
    <location>
        <begin position="620"/>
        <end position="631"/>
    </location>
</feature>
<dbReference type="Gene3D" id="1.25.40.20">
    <property type="entry name" value="Ankyrin repeat-containing domain"/>
    <property type="match status" value="4"/>
</dbReference>
<feature type="domain" description="NADP-dependent oxidoreductase" evidence="6">
    <location>
        <begin position="704"/>
        <end position="963"/>
    </location>
</feature>
<dbReference type="PROSITE" id="PS00062">
    <property type="entry name" value="ALDOKETO_REDUCTASE_2"/>
    <property type="match status" value="1"/>
</dbReference>
<dbReference type="AlphaFoldDB" id="A0A1Q9EUD1"/>
<evidence type="ECO:0000256" key="1">
    <source>
        <dbReference type="ARBA" id="ARBA00022737"/>
    </source>
</evidence>
<dbReference type="Proteomes" id="UP000186817">
    <property type="component" value="Unassembled WGS sequence"/>
</dbReference>
<keyword evidence="8" id="KW-1185">Reference proteome</keyword>
<keyword evidence="1" id="KW-0677">Repeat</keyword>
<dbReference type="SUPFAM" id="SSF48403">
    <property type="entry name" value="Ankyrin repeat"/>
    <property type="match status" value="2"/>
</dbReference>
<dbReference type="FunFam" id="3.20.20.100:FF:000002">
    <property type="entry name" value="2,5-diketo-D-gluconic acid reductase A"/>
    <property type="match status" value="1"/>
</dbReference>
<evidence type="ECO:0000256" key="2">
    <source>
        <dbReference type="ARBA" id="ARBA00023002"/>
    </source>
</evidence>
<feature type="repeat" description="ANK" evidence="4">
    <location>
        <begin position="171"/>
        <end position="200"/>
    </location>
</feature>
<feature type="repeat" description="ANK" evidence="4">
    <location>
        <begin position="362"/>
        <end position="394"/>
    </location>
</feature>